<proteinExistence type="predicted"/>
<protein>
    <recommendedName>
        <fullName evidence="4">Type IV secretory system conjugative DNA transfer family protein</fullName>
    </recommendedName>
</protein>
<feature type="region of interest" description="Disordered" evidence="1">
    <location>
        <begin position="298"/>
        <end position="376"/>
    </location>
</feature>
<name>A0A6N7L312_9ACTN</name>
<evidence type="ECO:0008006" key="4">
    <source>
        <dbReference type="Google" id="ProtNLM"/>
    </source>
</evidence>
<feature type="compositionally biased region" description="Basic and acidic residues" evidence="1">
    <location>
        <begin position="340"/>
        <end position="359"/>
    </location>
</feature>
<dbReference type="Pfam" id="PF02534">
    <property type="entry name" value="T4SS-DNA_transf"/>
    <property type="match status" value="1"/>
</dbReference>
<feature type="region of interest" description="Disordered" evidence="1">
    <location>
        <begin position="1"/>
        <end position="20"/>
    </location>
</feature>
<accession>A0A6N7L312</accession>
<dbReference type="RefSeq" id="WP_153472037.1">
    <property type="nucleotide sequence ID" value="NZ_WBOF01000010.1"/>
</dbReference>
<dbReference type="GO" id="GO:0016020">
    <property type="term" value="C:membrane"/>
    <property type="evidence" value="ECO:0007669"/>
    <property type="project" value="InterPro"/>
</dbReference>
<keyword evidence="3" id="KW-1185">Reference proteome</keyword>
<organism evidence="2 3">
    <name type="scientific">Streptomyces kaniharaensis</name>
    <dbReference type="NCBI Taxonomy" id="212423"/>
    <lineage>
        <taxon>Bacteria</taxon>
        <taxon>Bacillati</taxon>
        <taxon>Actinomycetota</taxon>
        <taxon>Actinomycetes</taxon>
        <taxon>Kitasatosporales</taxon>
        <taxon>Streptomycetaceae</taxon>
        <taxon>Streptomyces</taxon>
    </lineage>
</organism>
<dbReference type="Proteomes" id="UP000450000">
    <property type="component" value="Unassembled WGS sequence"/>
</dbReference>
<dbReference type="OrthoDB" id="226701at2"/>
<dbReference type="AlphaFoldDB" id="A0A6N7L312"/>
<sequence>MLSRTEKTTETTDNDTAEYGDDCCSTKRIGLAALGGMPLMVGAAGPSTAPSAPASPGTKVPGPSVGDSLNLLGHFVDALPGHWFTAVGLAVGGLGYGYMHLKKQVTEGNARALPLPKGTGFATDREVNETLGERQLLNRVADLRPSLVGSGVRPTALDLGTQLGTDAIWKKQLYIACEDTVLIFAPPRAGKSAWLGGQLIDAAGAVVATSTRADLYKLTHVLRRRDGRPVWVFNSDLEGVPNTIKWNPVRGCENPTIAIRRAGYMLSASAKGEAMANQSFWDSHSFTLLRNLMMAARAQGRHPPGRRALGLGPQQRGAAADHEGERPPRPPAVDRLPGAGDERSGQDRGRRLHEPRADVGLHVGAHGRADRPPGPG</sequence>
<feature type="compositionally biased region" description="Basic and acidic residues" evidence="1">
    <location>
        <begin position="367"/>
        <end position="376"/>
    </location>
</feature>
<feature type="compositionally biased region" description="Basic and acidic residues" evidence="1">
    <location>
        <begin position="1"/>
        <end position="10"/>
    </location>
</feature>
<dbReference type="EMBL" id="WBOF01000010">
    <property type="protein sequence ID" value="MQS18011.1"/>
    <property type="molecule type" value="Genomic_DNA"/>
</dbReference>
<dbReference type="SUPFAM" id="SSF52540">
    <property type="entry name" value="P-loop containing nucleoside triphosphate hydrolases"/>
    <property type="match status" value="1"/>
</dbReference>
<gene>
    <name evidence="2" type="ORF">F7Q99_38945</name>
</gene>
<dbReference type="InterPro" id="IPR027417">
    <property type="entry name" value="P-loop_NTPase"/>
</dbReference>
<evidence type="ECO:0000313" key="2">
    <source>
        <dbReference type="EMBL" id="MQS18011.1"/>
    </source>
</evidence>
<dbReference type="InterPro" id="IPR003688">
    <property type="entry name" value="TraG/VirD4"/>
</dbReference>
<reference evidence="2 3" key="1">
    <citation type="submission" date="2019-09" db="EMBL/GenBank/DDBJ databases">
        <title>Genome Sequences of Streptomyces kaniharaensis ATCC 21070.</title>
        <authorList>
            <person name="Zhu W."/>
            <person name="De Crecy-Lagard V."/>
            <person name="Richards N.G."/>
        </authorList>
    </citation>
    <scope>NUCLEOTIDE SEQUENCE [LARGE SCALE GENOMIC DNA]</scope>
    <source>
        <strain evidence="2 3">SF-557</strain>
    </source>
</reference>
<comment type="caution">
    <text evidence="2">The sequence shown here is derived from an EMBL/GenBank/DDBJ whole genome shotgun (WGS) entry which is preliminary data.</text>
</comment>
<evidence type="ECO:0000256" key="1">
    <source>
        <dbReference type="SAM" id="MobiDB-lite"/>
    </source>
</evidence>
<feature type="compositionally biased region" description="Basic and acidic residues" evidence="1">
    <location>
        <begin position="319"/>
        <end position="328"/>
    </location>
</feature>
<evidence type="ECO:0000313" key="3">
    <source>
        <dbReference type="Proteomes" id="UP000450000"/>
    </source>
</evidence>